<dbReference type="InterPro" id="IPR022409">
    <property type="entry name" value="PKD/Chitinase_dom"/>
</dbReference>
<dbReference type="InterPro" id="IPR005084">
    <property type="entry name" value="CBM6"/>
</dbReference>
<dbReference type="PROSITE" id="PS51175">
    <property type="entry name" value="CBM6"/>
    <property type="match status" value="1"/>
</dbReference>
<feature type="domain" description="CBM6" evidence="4">
    <location>
        <begin position="958"/>
        <end position="1092"/>
    </location>
</feature>
<dbReference type="Gene3D" id="3.40.50.880">
    <property type="match status" value="1"/>
</dbReference>
<feature type="signal peptide" evidence="2">
    <location>
        <begin position="1"/>
        <end position="29"/>
    </location>
</feature>
<dbReference type="InterPro" id="IPR006584">
    <property type="entry name" value="Cellulose-bd_IV"/>
</dbReference>
<dbReference type="SUPFAM" id="SSF50952">
    <property type="entry name" value="Soluble quinoprotein glucose dehydrogenase"/>
    <property type="match status" value="1"/>
</dbReference>
<dbReference type="InterPro" id="IPR008979">
    <property type="entry name" value="Galactose-bd-like_sf"/>
</dbReference>
<keyword evidence="6" id="KW-1185">Reference proteome</keyword>
<dbReference type="OrthoDB" id="159306at2"/>
<organism evidence="5 6">
    <name type="scientific">Micromonospora yangpuensis</name>
    <dbReference type="NCBI Taxonomy" id="683228"/>
    <lineage>
        <taxon>Bacteria</taxon>
        <taxon>Bacillati</taxon>
        <taxon>Actinomycetota</taxon>
        <taxon>Actinomycetes</taxon>
        <taxon>Micromonosporales</taxon>
        <taxon>Micromonosporaceae</taxon>
        <taxon>Micromonospora</taxon>
    </lineage>
</organism>
<dbReference type="AlphaFoldDB" id="A0A1C6VAH3"/>
<dbReference type="SMART" id="SM00606">
    <property type="entry name" value="CBD_IV"/>
    <property type="match status" value="1"/>
</dbReference>
<gene>
    <name evidence="5" type="ORF">GA0070617_5096</name>
</gene>
<dbReference type="Pfam" id="PF03422">
    <property type="entry name" value="CBM_6"/>
    <property type="match status" value="1"/>
</dbReference>
<dbReference type="InterPro" id="IPR029010">
    <property type="entry name" value="ThuA-like"/>
</dbReference>
<dbReference type="PROSITE" id="PS50093">
    <property type="entry name" value="PKD"/>
    <property type="match status" value="1"/>
</dbReference>
<dbReference type="CDD" id="cd04084">
    <property type="entry name" value="CBM6_xylanase-like"/>
    <property type="match status" value="1"/>
</dbReference>
<proteinExistence type="predicted"/>
<protein>
    <submittedName>
        <fullName evidence="5">Glucose/arabinose dehydrogenase, beta-propeller fold</fullName>
    </submittedName>
</protein>
<feature type="domain" description="PKD" evidence="3">
    <location>
        <begin position="762"/>
        <end position="846"/>
    </location>
</feature>
<dbReference type="SUPFAM" id="SSF49299">
    <property type="entry name" value="PKD domain"/>
    <property type="match status" value="1"/>
</dbReference>
<dbReference type="InterPro" id="IPR011041">
    <property type="entry name" value="Quinoprot_gluc/sorb_DH_b-prop"/>
</dbReference>
<accession>A0A1C6VAH3</accession>
<sequence>MKHTTGRRWLAIAAGFMLTASLVPPNAAAANPEAATPPEDMVAAENGPAALRSDVRQPAEDFQVLVFTKTAGERRASIKDGSLLLRNLGKNNGFTTTVSEDAALFTTEELNKYRAVVFLNTTGDILNSTQEAAFEEYIKTGGGFVGVHAAAETEPDWEFYQNLVGAKATGASAVAEALIDVDDRAHPATETLPRQLQHTDRWYNFSANVRGKAHVLATVDEKSYTGGSMGFDHPITWCQDYQGGRSFYTGLGHTPETYRYNPFRKQILGGIRWAAGVVEGDCGATVYGNYEKVVLNDQPGEPMNLSVLPDGRVLHSTRGGEVRLYDPATGASPVITTIPVYTHDEDGLQYVTIGPDFAKDKWVYIYYAPKIPGTNEGTAPATSDDPTTWDPYKGYNQLSRVKWVEDPTPRLDLTTEQQILRVDTDRGACCHVAGEIKFDGKGLLYLVTGDDTNASGSDQYSPILEMPTQGPAYDAQRSSANTNDLRGKVIRIKMKDDGTYSIPRGNLFPPGTEKTRPEIFLMGLRNPFRFDVSAEGFLYIGDYSPDARLPNPDRGPEGTGRWIATNKAGNYGWPYCNSPDLPYIDFDFATRTPKGAFDCAAPINDSPRNTGLRELPKVEPVQFWYTFNATTPCPEAYLQTPAQACDFKWPVIGTGGVGPMGGPIYSYDKDLESEVKFPEYYDNAVVFGEFTRDKIYMMRTNGRDRLFDVEEFLPGVVFDNPMDMEFGPDGSLYVLEYGDGFFRANPDAALSVVRYVKGTRAPVADLEASPTSGQAPLTVNFDATESYDPDPGESISYAWDFTSDGTVDSADPVTSFTYTQNGTYTARLTVTDSSGKTAVLTRQITVGNTAPTVTVTSPVSGSFFSWGDDIPFVVTVTDPEDGEIDCSRVTVTFVLGHDDHGHPDGSTTGCTGTIPSPADGADHAGGYLYGGISASYTDLGGGGQGALTEVGQAIVQTNRQQAEFAQIKQGVTLANTNDTGGGQHVNGIDPGDHIAFRPINLGDVNSVTLRHSGGSAATAGQPRAAVELRLDAPDGPLVGSATLNATAGNNAFVETNVAVDQPTGSHTLYLVFRSVEGGPTSALFNLNWVNFNEG</sequence>
<dbReference type="InterPro" id="IPR013783">
    <property type="entry name" value="Ig-like_fold"/>
</dbReference>
<dbReference type="Pfam" id="PF18911">
    <property type="entry name" value="PKD_4"/>
    <property type="match status" value="1"/>
</dbReference>
<dbReference type="Gene3D" id="2.120.10.30">
    <property type="entry name" value="TolB, C-terminal domain"/>
    <property type="match status" value="1"/>
</dbReference>
<dbReference type="Gene3D" id="2.60.40.10">
    <property type="entry name" value="Immunoglobulins"/>
    <property type="match status" value="1"/>
</dbReference>
<feature type="chain" id="PRO_5008748529" evidence="2">
    <location>
        <begin position="30"/>
        <end position="1094"/>
    </location>
</feature>
<evidence type="ECO:0000259" key="4">
    <source>
        <dbReference type="PROSITE" id="PS51175"/>
    </source>
</evidence>
<dbReference type="PANTHER" id="PTHR40469:SF2">
    <property type="entry name" value="GALACTOSE-BINDING DOMAIN-LIKE SUPERFAMILY PROTEIN"/>
    <property type="match status" value="1"/>
</dbReference>
<reference evidence="6" key="1">
    <citation type="submission" date="2016-06" db="EMBL/GenBank/DDBJ databases">
        <authorList>
            <person name="Varghese N."/>
            <person name="Submissions Spin"/>
        </authorList>
    </citation>
    <scope>NUCLEOTIDE SEQUENCE [LARGE SCALE GENOMIC DNA]</scope>
    <source>
        <strain evidence="6">DSM 45577</strain>
    </source>
</reference>
<dbReference type="InterPro" id="IPR011042">
    <property type="entry name" value="6-blade_b-propeller_TolB-like"/>
</dbReference>
<dbReference type="RefSeq" id="WP_091443739.1">
    <property type="nucleotide sequence ID" value="NZ_BMMJ01000012.1"/>
</dbReference>
<dbReference type="Pfam" id="PF07995">
    <property type="entry name" value="GSDH"/>
    <property type="match status" value="1"/>
</dbReference>
<dbReference type="InterPro" id="IPR012938">
    <property type="entry name" value="Glc/Sorbosone_DH"/>
</dbReference>
<dbReference type="InterPro" id="IPR029062">
    <property type="entry name" value="Class_I_gatase-like"/>
</dbReference>
<dbReference type="InterPro" id="IPR000601">
    <property type="entry name" value="PKD_dom"/>
</dbReference>
<dbReference type="SUPFAM" id="SSF52317">
    <property type="entry name" value="Class I glutamine amidotransferase-like"/>
    <property type="match status" value="1"/>
</dbReference>
<evidence type="ECO:0000313" key="6">
    <source>
        <dbReference type="Proteomes" id="UP000198937"/>
    </source>
</evidence>
<dbReference type="Pfam" id="PF06283">
    <property type="entry name" value="ThuA"/>
    <property type="match status" value="1"/>
</dbReference>
<dbReference type="STRING" id="683228.GA0070617_5096"/>
<name>A0A1C6VAH3_9ACTN</name>
<evidence type="ECO:0000256" key="1">
    <source>
        <dbReference type="ARBA" id="ARBA00022729"/>
    </source>
</evidence>
<dbReference type="PANTHER" id="PTHR40469">
    <property type="entry name" value="SECRETED GLYCOSYL HYDROLASE"/>
    <property type="match status" value="1"/>
</dbReference>
<dbReference type="GO" id="GO:0005975">
    <property type="term" value="P:carbohydrate metabolic process"/>
    <property type="evidence" value="ECO:0007669"/>
    <property type="project" value="UniProtKB-ARBA"/>
</dbReference>
<dbReference type="Proteomes" id="UP000198937">
    <property type="component" value="Unassembled WGS sequence"/>
</dbReference>
<dbReference type="SUPFAM" id="SSF49785">
    <property type="entry name" value="Galactose-binding domain-like"/>
    <property type="match status" value="1"/>
</dbReference>
<dbReference type="SMART" id="SM00089">
    <property type="entry name" value="PKD"/>
    <property type="match status" value="1"/>
</dbReference>
<evidence type="ECO:0000259" key="3">
    <source>
        <dbReference type="PROSITE" id="PS50093"/>
    </source>
</evidence>
<dbReference type="CDD" id="cd00146">
    <property type="entry name" value="PKD"/>
    <property type="match status" value="1"/>
</dbReference>
<evidence type="ECO:0000313" key="5">
    <source>
        <dbReference type="EMBL" id="SCL63064.1"/>
    </source>
</evidence>
<evidence type="ECO:0000256" key="2">
    <source>
        <dbReference type="SAM" id="SignalP"/>
    </source>
</evidence>
<dbReference type="Gene3D" id="2.60.120.260">
    <property type="entry name" value="Galactose-binding domain-like"/>
    <property type="match status" value="1"/>
</dbReference>
<dbReference type="EMBL" id="FMIA01000002">
    <property type="protein sequence ID" value="SCL63064.1"/>
    <property type="molecule type" value="Genomic_DNA"/>
</dbReference>
<dbReference type="GO" id="GO:0030246">
    <property type="term" value="F:carbohydrate binding"/>
    <property type="evidence" value="ECO:0007669"/>
    <property type="project" value="InterPro"/>
</dbReference>
<dbReference type="InterPro" id="IPR035986">
    <property type="entry name" value="PKD_dom_sf"/>
</dbReference>
<keyword evidence="1 2" id="KW-0732">Signal</keyword>